<sequence>MNQINDVRKQLNIEPGNIALGRGVKSSLVLIDTFFGFEPPQTLPPYVQDIGTDIIRRISTTFTRTFLFYKWA</sequence>
<dbReference type="EMBL" id="CAGKOT010000080">
    <property type="protein sequence ID" value="CAB5393089.1"/>
    <property type="molecule type" value="Genomic_DNA"/>
</dbReference>
<reference evidence="1" key="1">
    <citation type="submission" date="2020-05" db="EMBL/GenBank/DDBJ databases">
        <authorList>
            <person name="Rincon C."/>
            <person name="Sanders R I."/>
            <person name="Robbins C."/>
            <person name="Chaturvedi A."/>
        </authorList>
    </citation>
    <scope>NUCLEOTIDE SEQUENCE</scope>
    <source>
        <strain evidence="1">CHB12</strain>
    </source>
</reference>
<organism evidence="1 2">
    <name type="scientific">Rhizophagus irregularis</name>
    <dbReference type="NCBI Taxonomy" id="588596"/>
    <lineage>
        <taxon>Eukaryota</taxon>
        <taxon>Fungi</taxon>
        <taxon>Fungi incertae sedis</taxon>
        <taxon>Mucoromycota</taxon>
        <taxon>Glomeromycotina</taxon>
        <taxon>Glomeromycetes</taxon>
        <taxon>Glomerales</taxon>
        <taxon>Glomeraceae</taxon>
        <taxon>Rhizophagus</taxon>
    </lineage>
</organism>
<accession>A0A916EJX3</accession>
<protein>
    <submittedName>
        <fullName evidence="1">Uncharacterized protein</fullName>
    </submittedName>
</protein>
<dbReference type="Proteomes" id="UP000684084">
    <property type="component" value="Unassembled WGS sequence"/>
</dbReference>
<evidence type="ECO:0000313" key="1">
    <source>
        <dbReference type="EMBL" id="CAB5393089.1"/>
    </source>
</evidence>
<comment type="caution">
    <text evidence="1">The sequence shown here is derived from an EMBL/GenBank/DDBJ whole genome shotgun (WGS) entry which is preliminary data.</text>
</comment>
<dbReference type="OrthoDB" id="5835829at2759"/>
<dbReference type="AlphaFoldDB" id="A0A916EJX3"/>
<gene>
    <name evidence="1" type="ORF">CHRIB12_LOCUS22708</name>
</gene>
<proteinExistence type="predicted"/>
<name>A0A916EJX3_9GLOM</name>
<evidence type="ECO:0000313" key="2">
    <source>
        <dbReference type="Proteomes" id="UP000684084"/>
    </source>
</evidence>